<dbReference type="SUPFAM" id="SSF54593">
    <property type="entry name" value="Glyoxalase/Bleomycin resistance protein/Dihydroxybiphenyl dioxygenase"/>
    <property type="match status" value="1"/>
</dbReference>
<dbReference type="Pfam" id="PF00903">
    <property type="entry name" value="Glyoxalase"/>
    <property type="match status" value="1"/>
</dbReference>
<dbReference type="RefSeq" id="WP_231460925.1">
    <property type="nucleotide sequence ID" value="NZ_JAJOHW010000010.1"/>
</dbReference>
<organism evidence="2 3">
    <name type="scientific">Chromobacterium aquaticum</name>
    <dbReference type="NCBI Taxonomy" id="467180"/>
    <lineage>
        <taxon>Bacteria</taxon>
        <taxon>Pseudomonadati</taxon>
        <taxon>Pseudomonadota</taxon>
        <taxon>Betaproteobacteria</taxon>
        <taxon>Neisseriales</taxon>
        <taxon>Chromobacteriaceae</taxon>
        <taxon>Chromobacterium</taxon>
    </lineage>
</organism>
<gene>
    <name evidence="2" type="ORF">ACFO0R_18410</name>
</gene>
<reference evidence="3" key="1">
    <citation type="journal article" date="2019" name="Int. J. Syst. Evol. Microbiol.">
        <title>The Global Catalogue of Microorganisms (GCM) 10K type strain sequencing project: providing services to taxonomists for standard genome sequencing and annotation.</title>
        <authorList>
            <consortium name="The Broad Institute Genomics Platform"/>
            <consortium name="The Broad Institute Genome Sequencing Center for Infectious Disease"/>
            <person name="Wu L."/>
            <person name="Ma J."/>
        </authorList>
    </citation>
    <scope>NUCLEOTIDE SEQUENCE [LARGE SCALE GENOMIC DNA]</scope>
    <source>
        <strain evidence="3">CGMCC 4.7608</strain>
    </source>
</reference>
<name>A0ABV8ZV63_9NEIS</name>
<dbReference type="Proteomes" id="UP001595999">
    <property type="component" value="Unassembled WGS sequence"/>
</dbReference>
<accession>A0ABV8ZV63</accession>
<evidence type="ECO:0000259" key="1">
    <source>
        <dbReference type="PROSITE" id="PS51819"/>
    </source>
</evidence>
<comment type="caution">
    <text evidence="2">The sequence shown here is derived from an EMBL/GenBank/DDBJ whole genome shotgun (WGS) entry which is preliminary data.</text>
</comment>
<dbReference type="CDD" id="cd06587">
    <property type="entry name" value="VOC"/>
    <property type="match status" value="1"/>
</dbReference>
<evidence type="ECO:0000313" key="3">
    <source>
        <dbReference type="Proteomes" id="UP001595999"/>
    </source>
</evidence>
<protein>
    <submittedName>
        <fullName evidence="2">VOC family protein</fullName>
    </submittedName>
</protein>
<dbReference type="Gene3D" id="3.10.180.10">
    <property type="entry name" value="2,3-Dihydroxybiphenyl 1,2-Dioxygenase, domain 1"/>
    <property type="match status" value="1"/>
</dbReference>
<feature type="domain" description="VOC" evidence="1">
    <location>
        <begin position="6"/>
        <end position="136"/>
    </location>
</feature>
<sequence>MLTLGKIDHIHIRVTDVPKALKWYQRVLAMAPDPRYKHMREGPHGAVMLVNANGAVRLAVSLAVNEDKSGNVSHQGAIAFVVGGQDFLEWIDQLAGERVTNSEGQTIARDSVRDHRFFCSLSFVDPFGNPFEIVSYDHTWLVGKLKLNGQLE</sequence>
<dbReference type="PROSITE" id="PS51819">
    <property type="entry name" value="VOC"/>
    <property type="match status" value="1"/>
</dbReference>
<dbReference type="InterPro" id="IPR037523">
    <property type="entry name" value="VOC_core"/>
</dbReference>
<proteinExistence type="predicted"/>
<dbReference type="InterPro" id="IPR029068">
    <property type="entry name" value="Glyas_Bleomycin-R_OHBP_Dase"/>
</dbReference>
<dbReference type="EMBL" id="JBHSEK010000015">
    <property type="protein sequence ID" value="MFC4491587.1"/>
    <property type="molecule type" value="Genomic_DNA"/>
</dbReference>
<dbReference type="InterPro" id="IPR004360">
    <property type="entry name" value="Glyas_Fos-R_dOase_dom"/>
</dbReference>
<evidence type="ECO:0000313" key="2">
    <source>
        <dbReference type="EMBL" id="MFC4491587.1"/>
    </source>
</evidence>
<keyword evidence="3" id="KW-1185">Reference proteome</keyword>